<dbReference type="GO" id="GO:0004751">
    <property type="term" value="F:ribose-5-phosphate isomerase activity"/>
    <property type="evidence" value="ECO:0007669"/>
    <property type="project" value="UniProtKB-EC"/>
</dbReference>
<proteinExistence type="inferred from homology"/>
<dbReference type="GO" id="GO:0006014">
    <property type="term" value="P:D-ribose metabolic process"/>
    <property type="evidence" value="ECO:0007669"/>
    <property type="project" value="TreeGrafter"/>
</dbReference>
<evidence type="ECO:0000256" key="4">
    <source>
        <dbReference type="ARBA" id="ARBA00011959"/>
    </source>
</evidence>
<dbReference type="CDD" id="cd01398">
    <property type="entry name" value="RPI_A"/>
    <property type="match status" value="1"/>
</dbReference>
<organism evidence="7 8">
    <name type="scientific">Bemisia tabaci</name>
    <name type="common">Sweetpotato whitefly</name>
    <name type="synonym">Aleurodes tabaci</name>
    <dbReference type="NCBI Taxonomy" id="7038"/>
    <lineage>
        <taxon>Eukaryota</taxon>
        <taxon>Metazoa</taxon>
        <taxon>Ecdysozoa</taxon>
        <taxon>Arthropoda</taxon>
        <taxon>Hexapoda</taxon>
        <taxon>Insecta</taxon>
        <taxon>Pterygota</taxon>
        <taxon>Neoptera</taxon>
        <taxon>Paraneoptera</taxon>
        <taxon>Hemiptera</taxon>
        <taxon>Sternorrhyncha</taxon>
        <taxon>Aleyrodoidea</taxon>
        <taxon>Aleyrodidae</taxon>
        <taxon>Aleyrodinae</taxon>
        <taxon>Bemisia</taxon>
    </lineage>
</organism>
<dbReference type="KEGG" id="btab:109044779"/>
<evidence type="ECO:0000256" key="5">
    <source>
        <dbReference type="ARBA" id="ARBA00023235"/>
    </source>
</evidence>
<keyword evidence="5" id="KW-0413">Isomerase</keyword>
<dbReference type="InterPro" id="IPR004788">
    <property type="entry name" value="Ribose5P_isomerase_type_A"/>
</dbReference>
<accession>A0A9N9ZY55</accession>
<dbReference type="NCBIfam" id="NF001924">
    <property type="entry name" value="PRK00702.1"/>
    <property type="match status" value="1"/>
</dbReference>
<dbReference type="FunFam" id="3.40.50.1360:FF:000001">
    <property type="entry name" value="Ribose-5-phosphate isomerase A"/>
    <property type="match status" value="1"/>
</dbReference>
<dbReference type="Gene3D" id="3.30.70.260">
    <property type="match status" value="1"/>
</dbReference>
<gene>
    <name evidence="7" type="ORF">BEMITA_LOCUS1343</name>
</gene>
<dbReference type="NCBIfam" id="TIGR00021">
    <property type="entry name" value="rpiA"/>
    <property type="match status" value="1"/>
</dbReference>
<keyword evidence="8" id="KW-1185">Reference proteome</keyword>
<dbReference type="GO" id="GO:0005737">
    <property type="term" value="C:cytoplasm"/>
    <property type="evidence" value="ECO:0007669"/>
    <property type="project" value="TreeGrafter"/>
</dbReference>
<evidence type="ECO:0000313" key="7">
    <source>
        <dbReference type="EMBL" id="CAH0381724.1"/>
    </source>
</evidence>
<dbReference type="Gene3D" id="3.40.50.1360">
    <property type="match status" value="1"/>
</dbReference>
<dbReference type="InterPro" id="IPR037171">
    <property type="entry name" value="NagB/RpiA_transferase-like"/>
</dbReference>
<dbReference type="OrthoDB" id="1555531at2759"/>
<evidence type="ECO:0000256" key="6">
    <source>
        <dbReference type="ARBA" id="ARBA00029734"/>
    </source>
</evidence>
<protein>
    <recommendedName>
        <fullName evidence="4">ribose-5-phosphate isomerase</fullName>
        <ecNumber evidence="4">5.3.1.6</ecNumber>
    </recommendedName>
    <alternativeName>
        <fullName evidence="6">Phosphoriboisomerase</fullName>
    </alternativeName>
</protein>
<dbReference type="Proteomes" id="UP001152759">
    <property type="component" value="Chromosome 1"/>
</dbReference>
<comment type="similarity">
    <text evidence="3">Belongs to the ribose 5-phosphate isomerase family.</text>
</comment>
<comment type="catalytic activity">
    <reaction evidence="1">
        <text>aldehydo-D-ribose 5-phosphate = D-ribulose 5-phosphate</text>
        <dbReference type="Rhea" id="RHEA:14657"/>
        <dbReference type="ChEBI" id="CHEBI:58121"/>
        <dbReference type="ChEBI" id="CHEBI:58273"/>
        <dbReference type="EC" id="5.3.1.6"/>
    </reaction>
</comment>
<sequence>MSIEEAKRLAAFKAVDTFIQDNTIIGVGSGSTIVYAVERLAELKRTKNLNVVCVPTSFQARQLILSNDLKLGDLEQYPKLNCTIDGADEVDKNLVLIKGGGGCLLQEKIIAGYSEKLIIVADYNKDSQHLGDNYKKGIPIEVLPLAYKPIQMRIQEKYRGSATLRMSKMKAGPVITDNGNLILDWVFPTSETFNWDEVNKTIKMMPGVIETGLFINMAHAVFFGTKDGSVKEIYTK</sequence>
<evidence type="ECO:0000313" key="8">
    <source>
        <dbReference type="Proteomes" id="UP001152759"/>
    </source>
</evidence>
<reference evidence="7" key="1">
    <citation type="submission" date="2021-12" db="EMBL/GenBank/DDBJ databases">
        <authorList>
            <person name="King R."/>
        </authorList>
    </citation>
    <scope>NUCLEOTIDE SEQUENCE</scope>
</reference>
<dbReference type="Pfam" id="PF06026">
    <property type="entry name" value="Rib_5-P_isom_A"/>
    <property type="match status" value="1"/>
</dbReference>
<dbReference type="SUPFAM" id="SSF75445">
    <property type="entry name" value="D-ribose-5-phosphate isomerase (RpiA), lid domain"/>
    <property type="match status" value="1"/>
</dbReference>
<dbReference type="EC" id="5.3.1.6" evidence="4"/>
<dbReference type="PANTHER" id="PTHR11934:SF0">
    <property type="entry name" value="RIBOSE-5-PHOSPHATE ISOMERASE"/>
    <property type="match status" value="1"/>
</dbReference>
<dbReference type="SUPFAM" id="SSF100950">
    <property type="entry name" value="NagB/RpiA/CoA transferase-like"/>
    <property type="match status" value="1"/>
</dbReference>
<name>A0A9N9ZY55_BEMTA</name>
<dbReference type="EMBL" id="OU963862">
    <property type="protein sequence ID" value="CAH0381724.1"/>
    <property type="molecule type" value="Genomic_DNA"/>
</dbReference>
<dbReference type="AlphaFoldDB" id="A0A9N9ZY55"/>
<dbReference type="FunFam" id="3.30.70.260:FF:000018">
    <property type="entry name" value="Ribose-5-phosphate isomerase A"/>
    <property type="match status" value="1"/>
</dbReference>
<evidence type="ECO:0000256" key="2">
    <source>
        <dbReference type="ARBA" id="ARBA00004988"/>
    </source>
</evidence>
<comment type="pathway">
    <text evidence="2">Carbohydrate degradation; pentose phosphate pathway; D-ribose 5-phosphate from D-ribulose 5-phosphate (non-oxidative stage): step 1/1.</text>
</comment>
<dbReference type="GO" id="GO:0009052">
    <property type="term" value="P:pentose-phosphate shunt, non-oxidative branch"/>
    <property type="evidence" value="ECO:0007669"/>
    <property type="project" value="InterPro"/>
</dbReference>
<evidence type="ECO:0000256" key="3">
    <source>
        <dbReference type="ARBA" id="ARBA00008088"/>
    </source>
</evidence>
<dbReference type="PANTHER" id="PTHR11934">
    <property type="entry name" value="RIBOSE-5-PHOSPHATE ISOMERASE"/>
    <property type="match status" value="1"/>
</dbReference>
<evidence type="ECO:0000256" key="1">
    <source>
        <dbReference type="ARBA" id="ARBA00001713"/>
    </source>
</evidence>